<keyword evidence="2" id="KW-0255">Endonuclease</keyword>
<dbReference type="InterPro" id="IPR003615">
    <property type="entry name" value="HNH_nuc"/>
</dbReference>
<sequence>MRFSDEAISKLRSNYTYCADTGAITHRKTGREITGTTKQGYKLVQFRINYYQYKYLAHHVAWFFTYGYWPSEIDHINRDRTDNRIVNLREVTRSENLRNRCDASSIQSQYDCVSWHKRNKKWLARLPYRLDRKRTRVGYFECEHEANAALQEAIRKLQGN</sequence>
<evidence type="ECO:0000259" key="1">
    <source>
        <dbReference type="Pfam" id="PF13392"/>
    </source>
</evidence>
<dbReference type="InterPro" id="IPR016177">
    <property type="entry name" value="DNA-bd_dom_sf"/>
</dbReference>
<keyword evidence="2" id="KW-0378">Hydrolase</keyword>
<accession>A0AAE8XD19</accession>
<dbReference type="EMBL" id="MZ851152">
    <property type="protein sequence ID" value="UAT28112.1"/>
    <property type="molecule type" value="Genomic_DNA"/>
</dbReference>
<dbReference type="GO" id="GO:0003677">
    <property type="term" value="F:DNA binding"/>
    <property type="evidence" value="ECO:0007669"/>
    <property type="project" value="InterPro"/>
</dbReference>
<dbReference type="GO" id="GO:0004519">
    <property type="term" value="F:endonuclease activity"/>
    <property type="evidence" value="ECO:0007669"/>
    <property type="project" value="UniProtKB-KW"/>
</dbReference>
<dbReference type="Gene3D" id="1.20.5.2050">
    <property type="match status" value="1"/>
</dbReference>
<keyword evidence="3" id="KW-1185">Reference proteome</keyword>
<keyword evidence="2" id="KW-0540">Nuclease</keyword>
<reference evidence="2 3" key="1">
    <citation type="submission" date="2021-08" db="EMBL/GenBank/DDBJ databases">
        <authorList>
            <person name="Zhang L."/>
            <person name="Yu H."/>
            <person name="Feng C."/>
        </authorList>
    </citation>
    <scope>NUCLEOTIDE SEQUENCE [LARGE SCALE GENOMIC DNA]</scope>
</reference>
<evidence type="ECO:0000313" key="2">
    <source>
        <dbReference type="EMBL" id="UAT28112.1"/>
    </source>
</evidence>
<dbReference type="Gene3D" id="3.90.75.20">
    <property type="match status" value="1"/>
</dbReference>
<dbReference type="Pfam" id="PF13392">
    <property type="entry name" value="HNH_3"/>
    <property type="match status" value="1"/>
</dbReference>
<evidence type="ECO:0000313" key="3">
    <source>
        <dbReference type="Proteomes" id="UP000827653"/>
    </source>
</evidence>
<proteinExistence type="predicted"/>
<dbReference type="Proteomes" id="UP000827653">
    <property type="component" value="Segment"/>
</dbReference>
<organism evidence="2 3">
    <name type="scientific">Aeromonas phage PZL-Ah8</name>
    <dbReference type="NCBI Taxonomy" id="2870529"/>
    <lineage>
        <taxon>Viruses</taxon>
        <taxon>Duplodnaviria</taxon>
        <taxon>Heunggongvirae</taxon>
        <taxon>Uroviricota</taxon>
        <taxon>Caudoviricetes</taxon>
        <taxon>Autographivirales</taxon>
        <taxon>Autotranscriptaviridae</taxon>
        <taxon>Studiervirinae</taxon>
        <taxon>Armandvirus</taxon>
        <taxon>Armandvirus PZLAh8</taxon>
    </lineage>
</organism>
<dbReference type="SUPFAM" id="SSF54171">
    <property type="entry name" value="DNA-binding domain"/>
    <property type="match status" value="1"/>
</dbReference>
<feature type="domain" description="HNH nuclease" evidence="1">
    <location>
        <begin position="55"/>
        <end position="98"/>
    </location>
</feature>
<dbReference type="SUPFAM" id="SSF54060">
    <property type="entry name" value="His-Me finger endonucleases"/>
    <property type="match status" value="1"/>
</dbReference>
<name>A0AAE8XD19_9CAUD</name>
<dbReference type="InterPro" id="IPR044925">
    <property type="entry name" value="His-Me_finger_sf"/>
</dbReference>
<protein>
    <submittedName>
        <fullName evidence="2">HNH endonuclease</fullName>
    </submittedName>
</protein>